<keyword evidence="1" id="KW-0472">Membrane</keyword>
<evidence type="ECO:0000256" key="1">
    <source>
        <dbReference type="SAM" id="Phobius"/>
    </source>
</evidence>
<name>A0A8S5LLU5_9CAUD</name>
<proteinExistence type="predicted"/>
<reference evidence="2" key="1">
    <citation type="journal article" date="2021" name="Proc. Natl. Acad. Sci. U.S.A.">
        <title>A Catalog of Tens of Thousands of Viruses from Human Metagenomes Reveals Hidden Associations with Chronic Diseases.</title>
        <authorList>
            <person name="Tisza M.J."/>
            <person name="Buck C.B."/>
        </authorList>
    </citation>
    <scope>NUCLEOTIDE SEQUENCE</scope>
    <source>
        <strain evidence="2">Ct5d86</strain>
    </source>
</reference>
<organism evidence="2">
    <name type="scientific">Siphoviridae sp. ct5d86</name>
    <dbReference type="NCBI Taxonomy" id="2827561"/>
    <lineage>
        <taxon>Viruses</taxon>
        <taxon>Duplodnaviria</taxon>
        <taxon>Heunggongvirae</taxon>
        <taxon>Uroviricota</taxon>
        <taxon>Caudoviricetes</taxon>
    </lineage>
</organism>
<sequence>MKVAVQVIGWVVVTFISIGLLIAVIGMVIPEKSESVAVRTRSAVSQTVAESTEAKSDEYVICDNEYIKATYLGIGNAFGYMSLDVKLENKTDREITVVPLDSSVDNNMVKFVSSTPTTMQGHKSMNQAWLIGNEPQDNIEFKFGILDENWSELAVTDVIRIEK</sequence>
<dbReference type="EMBL" id="BK015875">
    <property type="protein sequence ID" value="DAD71045.1"/>
    <property type="molecule type" value="Genomic_DNA"/>
</dbReference>
<accession>A0A8S5LLU5</accession>
<evidence type="ECO:0000313" key="2">
    <source>
        <dbReference type="EMBL" id="DAD71045.1"/>
    </source>
</evidence>
<keyword evidence="1" id="KW-0812">Transmembrane</keyword>
<protein>
    <submittedName>
        <fullName evidence="2">Uncharacterized protein</fullName>
    </submittedName>
</protein>
<feature type="transmembrane region" description="Helical" evidence="1">
    <location>
        <begin position="7"/>
        <end position="29"/>
    </location>
</feature>
<keyword evidence="1" id="KW-1133">Transmembrane helix</keyword>